<feature type="region of interest" description="Disordered" evidence="1">
    <location>
        <begin position="47"/>
        <end position="81"/>
    </location>
</feature>
<feature type="compositionally biased region" description="Pro residues" evidence="1">
    <location>
        <begin position="65"/>
        <end position="74"/>
    </location>
</feature>
<organism evidence="2 3">
    <name type="scientific">Oryza meyeriana var. granulata</name>
    <dbReference type="NCBI Taxonomy" id="110450"/>
    <lineage>
        <taxon>Eukaryota</taxon>
        <taxon>Viridiplantae</taxon>
        <taxon>Streptophyta</taxon>
        <taxon>Embryophyta</taxon>
        <taxon>Tracheophyta</taxon>
        <taxon>Spermatophyta</taxon>
        <taxon>Magnoliopsida</taxon>
        <taxon>Liliopsida</taxon>
        <taxon>Poales</taxon>
        <taxon>Poaceae</taxon>
        <taxon>BOP clade</taxon>
        <taxon>Oryzoideae</taxon>
        <taxon>Oryzeae</taxon>
        <taxon>Oryzinae</taxon>
        <taxon>Oryza</taxon>
        <taxon>Oryza meyeriana</taxon>
    </lineage>
</organism>
<feature type="compositionally biased region" description="Basic and acidic residues" evidence="1">
    <location>
        <begin position="125"/>
        <end position="141"/>
    </location>
</feature>
<comment type="caution">
    <text evidence="2">The sequence shown here is derived from an EMBL/GenBank/DDBJ whole genome shotgun (WGS) entry which is preliminary data.</text>
</comment>
<evidence type="ECO:0000256" key="1">
    <source>
        <dbReference type="SAM" id="MobiDB-lite"/>
    </source>
</evidence>
<dbReference type="EMBL" id="SPHZ02000011">
    <property type="protein sequence ID" value="KAF0892412.1"/>
    <property type="molecule type" value="Genomic_DNA"/>
</dbReference>
<proteinExistence type="predicted"/>
<gene>
    <name evidence="2" type="ORF">E2562_015474</name>
</gene>
<accession>A0A6G1BX30</accession>
<dbReference type="Proteomes" id="UP000479710">
    <property type="component" value="Unassembled WGS sequence"/>
</dbReference>
<dbReference type="AlphaFoldDB" id="A0A6G1BX30"/>
<protein>
    <submittedName>
        <fullName evidence="2">Uncharacterized protein</fullName>
    </submittedName>
</protein>
<sequence length="141" mass="15512">MCLLKPVLGRPIPRLSRRDRACRATPRHCRAVRHAVLLLQPCAAPALPPVRRTASRPTRHDAKPSSPPRSPRPRTPSARHRAAWPLKLTAWWGAGAEPWPSWSREETTVPALAAMASPASIASDYDPKTDLARKAKSKDLG</sequence>
<name>A0A6G1BX30_9ORYZ</name>
<evidence type="ECO:0000313" key="2">
    <source>
        <dbReference type="EMBL" id="KAF0892412.1"/>
    </source>
</evidence>
<feature type="region of interest" description="Disordered" evidence="1">
    <location>
        <begin position="117"/>
        <end position="141"/>
    </location>
</feature>
<reference evidence="2 3" key="1">
    <citation type="submission" date="2019-11" db="EMBL/GenBank/DDBJ databases">
        <title>Whole genome sequence of Oryza granulata.</title>
        <authorList>
            <person name="Li W."/>
        </authorList>
    </citation>
    <scope>NUCLEOTIDE SEQUENCE [LARGE SCALE GENOMIC DNA]</scope>
    <source>
        <strain evidence="3">cv. Menghai</strain>
        <tissue evidence="2">Leaf</tissue>
    </source>
</reference>
<keyword evidence="3" id="KW-1185">Reference proteome</keyword>
<evidence type="ECO:0000313" key="3">
    <source>
        <dbReference type="Proteomes" id="UP000479710"/>
    </source>
</evidence>